<gene>
    <name evidence="5" type="ORF">Terrestrivirus5_25</name>
</gene>
<keyword evidence="2" id="KW-0167">Capsid protein</keyword>
<accession>A0A3G4ZRH7</accession>
<dbReference type="Gene3D" id="2.70.9.10">
    <property type="entry name" value="Adenovirus Type 2 Hexon, domain 4"/>
    <property type="match status" value="1"/>
</dbReference>
<dbReference type="EMBL" id="MK071983">
    <property type="protein sequence ID" value="AYV76203.1"/>
    <property type="molecule type" value="Genomic_DNA"/>
</dbReference>
<evidence type="ECO:0000256" key="1">
    <source>
        <dbReference type="ARBA" id="ARBA00004328"/>
    </source>
</evidence>
<keyword evidence="3" id="KW-0946">Virion</keyword>
<name>A0A3G4ZRH7_9VIRU</name>
<comment type="subcellular location">
    <subcellularLocation>
        <location evidence="1">Virion</location>
    </subcellularLocation>
</comment>
<dbReference type="Pfam" id="PF16903">
    <property type="entry name" value="Capsid_N"/>
    <property type="match status" value="1"/>
</dbReference>
<feature type="domain" description="Major capsid protein N-terminal" evidence="4">
    <location>
        <begin position="68"/>
        <end position="205"/>
    </location>
</feature>
<evidence type="ECO:0000256" key="2">
    <source>
        <dbReference type="ARBA" id="ARBA00022561"/>
    </source>
</evidence>
<evidence type="ECO:0000256" key="3">
    <source>
        <dbReference type="ARBA" id="ARBA00022844"/>
    </source>
</evidence>
<dbReference type="InterPro" id="IPR016112">
    <property type="entry name" value="VP_dsDNA_II"/>
</dbReference>
<dbReference type="GO" id="GO:0019028">
    <property type="term" value="C:viral capsid"/>
    <property type="evidence" value="ECO:0007669"/>
    <property type="project" value="UniProtKB-KW"/>
</dbReference>
<protein>
    <submittedName>
        <fullName evidence="5">Major capsid protein</fullName>
    </submittedName>
</protein>
<dbReference type="SUPFAM" id="SSF49749">
    <property type="entry name" value="Group II dsDNA viruses VP"/>
    <property type="match status" value="1"/>
</dbReference>
<reference evidence="5" key="1">
    <citation type="submission" date="2018-10" db="EMBL/GenBank/DDBJ databases">
        <title>Hidden diversity of soil giant viruses.</title>
        <authorList>
            <person name="Schulz F."/>
            <person name="Alteio L."/>
            <person name="Goudeau D."/>
            <person name="Ryan E.M."/>
            <person name="Malmstrom R.R."/>
            <person name="Blanchard J."/>
            <person name="Woyke T."/>
        </authorList>
    </citation>
    <scope>NUCLEOTIDE SEQUENCE</scope>
    <source>
        <strain evidence="5">TEV1</strain>
    </source>
</reference>
<dbReference type="InterPro" id="IPR031654">
    <property type="entry name" value="Capsid_N"/>
</dbReference>
<proteinExistence type="predicted"/>
<sequence length="406" mass="46830">MDYLCNLLGNSSTTICQQNIINNKQNEQNDNIKNKKLYFDNLAGGLKYHDYYDDTMYDSRRKALENKQYSCSQIEQHCSGNPASGRRTTLTITRNGDYCEMPVLRLKMEKEAACLHADNLLESIELEIGGSQIDKIYGCNLDILLHLYKLKHDVVELDDDTICHYIPLPFDIFVGKNILPLVLLSWFEVRINLKFNEFPCELIESSVLFDYVSINCELTKKIDTDGEVCNVLNYSNDITIPKTIGILQTCYTGDETIILNTNNDNTSYKFKLAFNHETLLLYFFLTSNNERITENLVNKVSIKLNDKYCCEYDKPELLYNSKKILDMPGVYCLPFVPSKDFNNIQSNIRGSINLTYIDSAVLSIQLNKKVNDYKEYDTDDLRINIFTLCKNKLHFYDGRGELVNKG</sequence>
<evidence type="ECO:0000259" key="4">
    <source>
        <dbReference type="Pfam" id="PF16903"/>
    </source>
</evidence>
<evidence type="ECO:0000313" key="5">
    <source>
        <dbReference type="EMBL" id="AYV76203.1"/>
    </source>
</evidence>
<organism evidence="5">
    <name type="scientific">Terrestrivirus sp</name>
    <dbReference type="NCBI Taxonomy" id="2487775"/>
    <lineage>
        <taxon>Viruses</taxon>
        <taxon>Varidnaviria</taxon>
        <taxon>Bamfordvirae</taxon>
        <taxon>Nucleocytoviricota</taxon>
        <taxon>Megaviricetes</taxon>
        <taxon>Imitervirales</taxon>
        <taxon>Mimiviridae</taxon>
        <taxon>Klosneuvirinae</taxon>
    </lineage>
</organism>